<evidence type="ECO:0000313" key="2">
    <source>
        <dbReference type="Proteomes" id="UP001177021"/>
    </source>
</evidence>
<accession>A0ACB0K8M2</accession>
<dbReference type="EMBL" id="CASHSV030000206">
    <property type="protein sequence ID" value="CAJ2652584.1"/>
    <property type="molecule type" value="Genomic_DNA"/>
</dbReference>
<proteinExistence type="predicted"/>
<sequence length="786" mass="90955">MAFSGDAFSSWCNCKQGNQNITWEAFERAFIKKFIPDMWEMLETAEGEEQENHEYVLNETGENKEESMEVRNKTDSGLMQNSSEQSDQKFPTTTTEIPSVMEFSAQQNLECHKEPVTESYVLFETETLEKMKIKRLEEATTIVEDPNLEQEISQTRGDQMIVLDPEPPPEPPDNGHRVVSIKQPDTLDGESRKAIGLSMTKSPWIQTTGGQALLKEEVRSQKIEVVRLSVTCALPDKPSYSTQPSTTPPRRGPSPEPPDLATAMGCMLAKSSRLEARNSRISTELLGADQVQGLIIIMKLEACGHVLVVSILMDTYSKLACLDFALEVFKKWKFIGEFKVVNAHYQFSGNIIIIPPYIRREGVSNIERMLIIRKLAKETMRKGKTIISDSTTKRYPLPFYNHHCKVWEHTMNGEHNCVAFERKAHSGLCLKFKLRFDWCDSLANESALSLIYWLIQENSTCWKYTLMPTVMVAMMMPTLEALDYDFRKQVNFFNKDSVIQLRGPVDNNARFYFLPISAVYSGWQTLNFWVHNKIEEGKVNNLSIKVMKFILLVTNVKYRETEITSTLLFVHTKIYFMEDISSCFAMLLENAIAKVVVMLIAESNCNMPPNDVYRWSENEEISEGLLCFSYAHGLWYFLWPSKHTVEGLNEEWGVNAYFEKWYDLTIVKMMSLYSSIWIIQWDPGEFNIPMLVITHECGWKGFPLLYSLLNFVYDRGKLCEILSDDRNHKLEVITESWQIFMQCLFFRFMSQTQIYPHHRNCNKEIEKDLWSSKILVQMDLQLQLCE</sequence>
<name>A0ACB0K8M2_TRIPR</name>
<evidence type="ECO:0000313" key="1">
    <source>
        <dbReference type="EMBL" id="CAJ2652584.1"/>
    </source>
</evidence>
<gene>
    <name evidence="1" type="ORF">MILVUS5_LOCUS20046</name>
</gene>
<reference evidence="1" key="1">
    <citation type="submission" date="2023-10" db="EMBL/GenBank/DDBJ databases">
        <authorList>
            <person name="Rodriguez Cubillos JULIANA M."/>
            <person name="De Vega J."/>
        </authorList>
    </citation>
    <scope>NUCLEOTIDE SEQUENCE</scope>
</reference>
<dbReference type="Proteomes" id="UP001177021">
    <property type="component" value="Unassembled WGS sequence"/>
</dbReference>
<organism evidence="1 2">
    <name type="scientific">Trifolium pratense</name>
    <name type="common">Red clover</name>
    <dbReference type="NCBI Taxonomy" id="57577"/>
    <lineage>
        <taxon>Eukaryota</taxon>
        <taxon>Viridiplantae</taxon>
        <taxon>Streptophyta</taxon>
        <taxon>Embryophyta</taxon>
        <taxon>Tracheophyta</taxon>
        <taxon>Spermatophyta</taxon>
        <taxon>Magnoliopsida</taxon>
        <taxon>eudicotyledons</taxon>
        <taxon>Gunneridae</taxon>
        <taxon>Pentapetalae</taxon>
        <taxon>rosids</taxon>
        <taxon>fabids</taxon>
        <taxon>Fabales</taxon>
        <taxon>Fabaceae</taxon>
        <taxon>Papilionoideae</taxon>
        <taxon>50 kb inversion clade</taxon>
        <taxon>NPAAA clade</taxon>
        <taxon>Hologalegina</taxon>
        <taxon>IRL clade</taxon>
        <taxon>Trifolieae</taxon>
        <taxon>Trifolium</taxon>
    </lineage>
</organism>
<keyword evidence="2" id="KW-1185">Reference proteome</keyword>
<protein>
    <submittedName>
        <fullName evidence="1">Uncharacterized protein</fullName>
    </submittedName>
</protein>
<comment type="caution">
    <text evidence="1">The sequence shown here is derived from an EMBL/GenBank/DDBJ whole genome shotgun (WGS) entry which is preliminary data.</text>
</comment>